<feature type="compositionally biased region" description="Low complexity" evidence="6">
    <location>
        <begin position="375"/>
        <end position="390"/>
    </location>
</feature>
<dbReference type="GO" id="GO:0030100">
    <property type="term" value="P:regulation of endocytosis"/>
    <property type="evidence" value="ECO:0007669"/>
    <property type="project" value="TreeGrafter"/>
</dbReference>
<dbReference type="Pfam" id="PF01412">
    <property type="entry name" value="ArfGap"/>
    <property type="match status" value="1"/>
</dbReference>
<feature type="compositionally biased region" description="Polar residues" evidence="6">
    <location>
        <begin position="146"/>
        <end position="160"/>
    </location>
</feature>
<keyword evidence="1" id="KW-0343">GTPase activation</keyword>
<dbReference type="CDD" id="cd08830">
    <property type="entry name" value="ArfGap_ArfGap1"/>
    <property type="match status" value="1"/>
</dbReference>
<dbReference type="Gene3D" id="1.10.220.150">
    <property type="entry name" value="Arf GTPase activating protein"/>
    <property type="match status" value="1"/>
</dbReference>
<proteinExistence type="predicted"/>
<organism evidence="8 9">
    <name type="scientific">Cyanidiococcus yangmingshanensis</name>
    <dbReference type="NCBI Taxonomy" id="2690220"/>
    <lineage>
        <taxon>Eukaryota</taxon>
        <taxon>Rhodophyta</taxon>
        <taxon>Bangiophyceae</taxon>
        <taxon>Cyanidiales</taxon>
        <taxon>Cyanidiaceae</taxon>
        <taxon>Cyanidiococcus</taxon>
    </lineage>
</organism>
<dbReference type="GO" id="GO:0008270">
    <property type="term" value="F:zinc ion binding"/>
    <property type="evidence" value="ECO:0007669"/>
    <property type="project" value="UniProtKB-KW"/>
</dbReference>
<evidence type="ECO:0000256" key="6">
    <source>
        <dbReference type="SAM" id="MobiDB-lite"/>
    </source>
</evidence>
<dbReference type="PRINTS" id="PR00405">
    <property type="entry name" value="REVINTRACTNG"/>
</dbReference>
<dbReference type="AlphaFoldDB" id="A0A7J7IJ61"/>
<gene>
    <name evidence="8" type="ORF">F1559_000087</name>
</gene>
<dbReference type="PANTHER" id="PTHR46395">
    <property type="entry name" value="ADP-RIBOSYLATION FACTOR GTPASE-ACTIVATING PROTEIN 1"/>
    <property type="match status" value="1"/>
</dbReference>
<reference evidence="8 9" key="1">
    <citation type="journal article" date="2020" name="J. Phycol.">
        <title>Comparative genome analysis reveals Cyanidiococcus gen. nov., a new extremophilic red algal genus sister to Cyanidioschyzon (Cyanidioschyzonaceae, Rhodophyta).</title>
        <authorList>
            <person name="Liu S.-L."/>
            <person name="Chiang Y.-R."/>
            <person name="Yoon H.S."/>
            <person name="Fu H.-Y."/>
        </authorList>
    </citation>
    <scope>NUCLEOTIDE SEQUENCE [LARGE SCALE GENOMIC DNA]</scope>
    <source>
        <strain evidence="8 9">THAL066</strain>
    </source>
</reference>
<evidence type="ECO:0000256" key="4">
    <source>
        <dbReference type="ARBA" id="ARBA00022833"/>
    </source>
</evidence>
<protein>
    <recommendedName>
        <fullName evidence="7">Arf-GAP domain-containing protein</fullName>
    </recommendedName>
</protein>
<keyword evidence="4" id="KW-0862">Zinc</keyword>
<feature type="compositionally biased region" description="Polar residues" evidence="6">
    <location>
        <begin position="170"/>
        <end position="180"/>
    </location>
</feature>
<evidence type="ECO:0000313" key="9">
    <source>
        <dbReference type="Proteomes" id="UP000530660"/>
    </source>
</evidence>
<dbReference type="SMART" id="SM00105">
    <property type="entry name" value="ArfGap"/>
    <property type="match status" value="1"/>
</dbReference>
<evidence type="ECO:0000256" key="1">
    <source>
        <dbReference type="ARBA" id="ARBA00022468"/>
    </source>
</evidence>
<accession>A0A7J7IJ61</accession>
<feature type="region of interest" description="Disordered" evidence="6">
    <location>
        <begin position="264"/>
        <end position="390"/>
    </location>
</feature>
<dbReference type="SUPFAM" id="SSF57863">
    <property type="entry name" value="ArfGap/RecO-like zinc finger"/>
    <property type="match status" value="1"/>
</dbReference>
<name>A0A7J7IJ61_9RHOD</name>
<keyword evidence="9" id="KW-1185">Reference proteome</keyword>
<dbReference type="GO" id="GO:0000139">
    <property type="term" value="C:Golgi membrane"/>
    <property type="evidence" value="ECO:0007669"/>
    <property type="project" value="TreeGrafter"/>
</dbReference>
<feature type="compositionally biased region" description="Basic and acidic residues" evidence="6">
    <location>
        <begin position="356"/>
        <end position="374"/>
    </location>
</feature>
<evidence type="ECO:0000256" key="3">
    <source>
        <dbReference type="ARBA" id="ARBA00022771"/>
    </source>
</evidence>
<feature type="region of interest" description="Disordered" evidence="6">
    <location>
        <begin position="195"/>
        <end position="217"/>
    </location>
</feature>
<dbReference type="EMBL" id="VWRR01000010">
    <property type="protein sequence ID" value="KAF6002331.1"/>
    <property type="molecule type" value="Genomic_DNA"/>
</dbReference>
<feature type="domain" description="Arf-GAP" evidence="7">
    <location>
        <begin position="20"/>
        <end position="99"/>
    </location>
</feature>
<dbReference type="InterPro" id="IPR037278">
    <property type="entry name" value="ARFGAP/RecO"/>
</dbReference>
<dbReference type="InterPro" id="IPR001164">
    <property type="entry name" value="ArfGAP_dom"/>
</dbReference>
<keyword evidence="3 5" id="KW-0863">Zinc-finger</keyword>
<dbReference type="Proteomes" id="UP000530660">
    <property type="component" value="Unassembled WGS sequence"/>
</dbReference>
<evidence type="ECO:0000256" key="5">
    <source>
        <dbReference type="PROSITE-ProRule" id="PRU00288"/>
    </source>
</evidence>
<dbReference type="PANTHER" id="PTHR46395:SF1">
    <property type="entry name" value="ADP-RIBOSYLATION FACTOR GTPASE-ACTIVATING PROTEIN 1"/>
    <property type="match status" value="1"/>
</dbReference>
<dbReference type="InterPro" id="IPR038508">
    <property type="entry name" value="ArfGAP_dom_sf"/>
</dbReference>
<dbReference type="GO" id="GO:0005096">
    <property type="term" value="F:GTPase activator activity"/>
    <property type="evidence" value="ECO:0007669"/>
    <property type="project" value="UniProtKB-KW"/>
</dbReference>
<evidence type="ECO:0000256" key="2">
    <source>
        <dbReference type="ARBA" id="ARBA00022723"/>
    </source>
</evidence>
<sequence length="390" mass="41836">MGSSTPKRADDRKGDLLDAAVVLSELQRLPDNQRCADCGAHHPQWATVTYGTFICLECSGRHRGLGVHVSFVRSVSMDRWKDWELRHMQVGGNAAFVEFMRRFAGISPGGPVDIAAKYSSPAANVYAQRIRALARGEPWQDPAPSSMPSLQMQLQRSDGNGSAPAIPPGSHSSGSNSLQQPMNLDWRERIHGVSGGNGAVTVRRVPPPSPYDGYADDSLGIDRVVRTASTTLSGLAEHSSELARTASSKLSTWISQAANLLEGPEMSNQRPLAVSGHGGSNTHSTFDFGDDSDQRQSLLSGIQHLPKGSGFEGFGNPHQSTASSESRSARQTVDSAEGPGGFAGFLLNEPSFSSSLRRDLQHLPHGQRRLDHVSSDATSSSSMGSNRKRL</sequence>
<dbReference type="PROSITE" id="PS50115">
    <property type="entry name" value="ARFGAP"/>
    <property type="match status" value="1"/>
</dbReference>
<feature type="region of interest" description="Disordered" evidence="6">
    <location>
        <begin position="138"/>
        <end position="180"/>
    </location>
</feature>
<feature type="compositionally biased region" description="Polar residues" evidence="6">
    <location>
        <begin position="317"/>
        <end position="334"/>
    </location>
</feature>
<dbReference type="GO" id="GO:0032012">
    <property type="term" value="P:regulation of ARF protein signal transduction"/>
    <property type="evidence" value="ECO:0007669"/>
    <property type="project" value="TreeGrafter"/>
</dbReference>
<dbReference type="OrthoDB" id="983479at2759"/>
<keyword evidence="2" id="KW-0479">Metal-binding</keyword>
<evidence type="ECO:0000259" key="7">
    <source>
        <dbReference type="PROSITE" id="PS50115"/>
    </source>
</evidence>
<comment type="caution">
    <text evidence="8">The sequence shown here is derived from an EMBL/GenBank/DDBJ whole genome shotgun (WGS) entry which is preliminary data.</text>
</comment>
<evidence type="ECO:0000313" key="8">
    <source>
        <dbReference type="EMBL" id="KAF6002331.1"/>
    </source>
</evidence>